<dbReference type="PANTHER" id="PTHR47723">
    <property type="entry name" value="OS05G0353850 PROTEIN"/>
    <property type="match status" value="1"/>
</dbReference>
<name>A0AAE0CJ97_9ROSI</name>
<gene>
    <name evidence="2" type="ORF">Ddye_012459</name>
</gene>
<dbReference type="InterPro" id="IPR002156">
    <property type="entry name" value="RNaseH_domain"/>
</dbReference>
<dbReference type="InterPro" id="IPR036397">
    <property type="entry name" value="RNaseH_sf"/>
</dbReference>
<reference evidence="2" key="1">
    <citation type="journal article" date="2023" name="Plant J.">
        <title>Genome sequences and population genomics provide insights into the demographic history, inbreeding, and mutation load of two 'living fossil' tree species of Dipteronia.</title>
        <authorList>
            <person name="Feng Y."/>
            <person name="Comes H.P."/>
            <person name="Chen J."/>
            <person name="Zhu S."/>
            <person name="Lu R."/>
            <person name="Zhang X."/>
            <person name="Li P."/>
            <person name="Qiu J."/>
            <person name="Olsen K.M."/>
            <person name="Qiu Y."/>
        </authorList>
    </citation>
    <scope>NUCLEOTIDE SEQUENCE</scope>
    <source>
        <strain evidence="2">KIB01</strain>
    </source>
</reference>
<comment type="caution">
    <text evidence="2">The sequence shown here is derived from an EMBL/GenBank/DDBJ whole genome shotgun (WGS) entry which is preliminary data.</text>
</comment>
<proteinExistence type="predicted"/>
<evidence type="ECO:0000313" key="2">
    <source>
        <dbReference type="EMBL" id="KAK2652603.1"/>
    </source>
</evidence>
<dbReference type="Pfam" id="PF13456">
    <property type="entry name" value="RVT_3"/>
    <property type="match status" value="1"/>
</dbReference>
<dbReference type="GO" id="GO:0003676">
    <property type="term" value="F:nucleic acid binding"/>
    <property type="evidence" value="ECO:0007669"/>
    <property type="project" value="InterPro"/>
</dbReference>
<dbReference type="EMBL" id="JANJYI010000004">
    <property type="protein sequence ID" value="KAK2652603.1"/>
    <property type="molecule type" value="Genomic_DNA"/>
</dbReference>
<dbReference type="InterPro" id="IPR044730">
    <property type="entry name" value="RNase_H-like_dom_plant"/>
</dbReference>
<dbReference type="InterPro" id="IPR053151">
    <property type="entry name" value="RNase_H-like"/>
</dbReference>
<dbReference type="Gene3D" id="3.30.420.10">
    <property type="entry name" value="Ribonuclease H-like superfamily/Ribonuclease H"/>
    <property type="match status" value="1"/>
</dbReference>
<protein>
    <recommendedName>
        <fullName evidence="1">RNase H type-1 domain-containing protein</fullName>
    </recommendedName>
</protein>
<evidence type="ECO:0000259" key="1">
    <source>
        <dbReference type="Pfam" id="PF13456"/>
    </source>
</evidence>
<dbReference type="PANTHER" id="PTHR47723:SF22">
    <property type="entry name" value="RNASE H TYPE-1 DOMAIN-CONTAINING PROTEIN"/>
    <property type="match status" value="1"/>
</dbReference>
<dbReference type="Proteomes" id="UP001280121">
    <property type="component" value="Unassembled WGS sequence"/>
</dbReference>
<feature type="domain" description="RNase H type-1" evidence="1">
    <location>
        <begin position="81"/>
        <end position="195"/>
    </location>
</feature>
<dbReference type="AlphaFoldDB" id="A0AAE0CJ97"/>
<organism evidence="2 3">
    <name type="scientific">Dipteronia dyeriana</name>
    <dbReference type="NCBI Taxonomy" id="168575"/>
    <lineage>
        <taxon>Eukaryota</taxon>
        <taxon>Viridiplantae</taxon>
        <taxon>Streptophyta</taxon>
        <taxon>Embryophyta</taxon>
        <taxon>Tracheophyta</taxon>
        <taxon>Spermatophyta</taxon>
        <taxon>Magnoliopsida</taxon>
        <taxon>eudicotyledons</taxon>
        <taxon>Gunneridae</taxon>
        <taxon>Pentapetalae</taxon>
        <taxon>rosids</taxon>
        <taxon>malvids</taxon>
        <taxon>Sapindales</taxon>
        <taxon>Sapindaceae</taxon>
        <taxon>Hippocastanoideae</taxon>
        <taxon>Acereae</taxon>
        <taxon>Dipteronia</taxon>
    </lineage>
</organism>
<dbReference type="GO" id="GO:0004523">
    <property type="term" value="F:RNA-DNA hybrid ribonuclease activity"/>
    <property type="evidence" value="ECO:0007669"/>
    <property type="project" value="InterPro"/>
</dbReference>
<sequence>MVKFRVAWRFKHQGRGSSTLISTMLLNIKESCDLKPLKNREEIVWSPPTAAALKFNVDSSTRGNLGNAGIGAMEEFLETTQESSGGIGRVLQNACGKVLCMFSLFVGSIVPISAEVHSIHKACSLIYMCQLLNNQNITILSDSESAVAWINGNGFGHLSQVYLIYDIRQIIRQRGYLAVQFTPRCFNSLTNNLANARSTMRGERLEWSIS</sequence>
<keyword evidence="3" id="KW-1185">Reference proteome</keyword>
<dbReference type="InterPro" id="IPR012337">
    <property type="entry name" value="RNaseH-like_sf"/>
</dbReference>
<evidence type="ECO:0000313" key="3">
    <source>
        <dbReference type="Proteomes" id="UP001280121"/>
    </source>
</evidence>
<dbReference type="SUPFAM" id="SSF53098">
    <property type="entry name" value="Ribonuclease H-like"/>
    <property type="match status" value="1"/>
</dbReference>
<dbReference type="CDD" id="cd06222">
    <property type="entry name" value="RNase_H_like"/>
    <property type="match status" value="1"/>
</dbReference>
<accession>A0AAE0CJ97</accession>